<evidence type="ECO:0000259" key="4">
    <source>
        <dbReference type="Pfam" id="PF01555"/>
    </source>
</evidence>
<sequence>MEKQLSLFELSEENIQYPNKSVYLHIRKELRENEVKLLESAELLNLCPIEAWTAVGTNKDLSYLTHGAFRYFGKFPPPIASYLIQEYTLKDDLVWDLMCGSGTTGVEAILLNRFCNLNDVNPLSRLISRVKTRYIDKEVLENAMQRIINNYKPLTKEQYWVETLENINYEHWFLPETINSLLGIKYLIDQEENENVKEFLLLVLASTVRRVSKATTQQGRLFLDIKTACEDAVPIFIKKGKNIIGGISSLPKDSNDRVNVFGFNLKNDLPTEFYGSTKLVILHPPYFNSYKYSSINSLEMSWLGYNHAEIRKEEVREFFKVGKAEKVQFYVEDMITVIRNASKLLKKNGILALMIGDTVIKREHIKVTQQIIDRLKHDSDNILSLEKIALRVPKYTEASWVASQRRKSNDIGINLYDYVILFRRK</sequence>
<dbReference type="InterPro" id="IPR002941">
    <property type="entry name" value="DNA_methylase_N4/N6"/>
</dbReference>
<proteinExistence type="predicted"/>
<dbReference type="SUPFAM" id="SSF53335">
    <property type="entry name" value="S-adenosyl-L-methionine-dependent methyltransferases"/>
    <property type="match status" value="2"/>
</dbReference>
<dbReference type="Pfam" id="PF01555">
    <property type="entry name" value="N6_N4_Mtase"/>
    <property type="match status" value="1"/>
</dbReference>
<reference evidence="5" key="1">
    <citation type="submission" date="2006-01" db="EMBL/GenBank/DDBJ databases">
        <authorList>
            <person name="Xu S.-Y."/>
            <person name="Xiao J.-P."/>
        </authorList>
    </citation>
    <scope>NUCLEOTIDE SEQUENCE</scope>
</reference>
<organism evidence="5">
    <name type="scientific">Geobacillus stearothermophilus</name>
    <name type="common">Bacillus stearothermophilus</name>
    <dbReference type="NCBI Taxonomy" id="1422"/>
    <lineage>
        <taxon>Bacteria</taxon>
        <taxon>Bacillati</taxon>
        <taxon>Bacillota</taxon>
        <taxon>Bacilli</taxon>
        <taxon>Bacillales</taxon>
        <taxon>Anoxybacillaceae</taxon>
        <taxon>Geobacillus</taxon>
    </lineage>
</organism>
<dbReference type="GO" id="GO:0003677">
    <property type="term" value="F:DNA binding"/>
    <property type="evidence" value="ECO:0007669"/>
    <property type="project" value="InterPro"/>
</dbReference>
<dbReference type="AlphaFoldDB" id="A1XI25"/>
<reference evidence="5" key="2">
    <citation type="journal article" date="2007" name="Nucleic Acids Res.">
        <title>Discovery of natural nicking endonucleases Nb.BsrDI and Nb.BtsI and engineering of top-strand nicking variants from BsrDI and BtsI.</title>
        <authorList>
            <person name="Xu S.Y."/>
            <person name="Zhu Z."/>
            <person name="Zhang P."/>
            <person name="Chan S.H."/>
            <person name="Samuelson J.C."/>
            <person name="Xiao J."/>
            <person name="Ingalls D."/>
            <person name="Wilson G.G."/>
        </authorList>
    </citation>
    <scope>NUCLEOTIDE SEQUENCE</scope>
</reference>
<name>A1XI25_GEOSE</name>
<dbReference type="Gene3D" id="3.40.50.150">
    <property type="entry name" value="Vaccinia Virus protein VP39"/>
    <property type="match status" value="2"/>
</dbReference>
<dbReference type="GO" id="GO:0008170">
    <property type="term" value="F:N-methyltransferase activity"/>
    <property type="evidence" value="ECO:0007669"/>
    <property type="project" value="InterPro"/>
</dbReference>
<dbReference type="GO" id="GO:0009307">
    <property type="term" value="P:DNA restriction-modification system"/>
    <property type="evidence" value="ECO:0007669"/>
    <property type="project" value="UniProtKB-KW"/>
</dbReference>
<dbReference type="GO" id="GO:0032259">
    <property type="term" value="P:methylation"/>
    <property type="evidence" value="ECO:0007669"/>
    <property type="project" value="UniProtKB-KW"/>
</dbReference>
<evidence type="ECO:0000313" key="5">
    <source>
        <dbReference type="EMBL" id="ABD15135.1"/>
    </source>
</evidence>
<keyword evidence="3" id="KW-0680">Restriction system</keyword>
<dbReference type="REBASE" id="4779">
    <property type="entry name" value="M2.BsrDI"/>
</dbReference>
<protein>
    <submittedName>
        <fullName evidence="5">M2.BsrDI</fullName>
    </submittedName>
</protein>
<gene>
    <name evidence="5" type="primary">bsrDIM2</name>
</gene>
<evidence type="ECO:0000256" key="2">
    <source>
        <dbReference type="ARBA" id="ARBA00022679"/>
    </source>
</evidence>
<accession>A1XI25</accession>
<feature type="domain" description="DNA methylase N-4/N-6" evidence="4">
    <location>
        <begin position="65"/>
        <end position="114"/>
    </location>
</feature>
<keyword evidence="1" id="KW-0489">Methyltransferase</keyword>
<dbReference type="InterPro" id="IPR029063">
    <property type="entry name" value="SAM-dependent_MTases_sf"/>
</dbReference>
<keyword evidence="2" id="KW-0808">Transferase</keyword>
<evidence type="ECO:0000256" key="1">
    <source>
        <dbReference type="ARBA" id="ARBA00022603"/>
    </source>
</evidence>
<evidence type="ECO:0000256" key="3">
    <source>
        <dbReference type="ARBA" id="ARBA00022747"/>
    </source>
</evidence>
<dbReference type="EMBL" id="DQ367879">
    <property type="protein sequence ID" value="ABD15135.1"/>
    <property type="molecule type" value="Genomic_DNA"/>
</dbReference>